<gene>
    <name evidence="1" type="ORF">DF3PB_3500002</name>
</gene>
<accession>A0A380TER2</accession>
<protein>
    <submittedName>
        <fullName evidence="1">Uncharacterized protein</fullName>
    </submittedName>
</protein>
<evidence type="ECO:0000313" key="1">
    <source>
        <dbReference type="EMBL" id="SUS06945.1"/>
    </source>
</evidence>
<reference evidence="1" key="1">
    <citation type="submission" date="2018-07" db="EMBL/GenBank/DDBJ databases">
        <authorList>
            <person name="Quirk P.G."/>
            <person name="Krulwich T.A."/>
        </authorList>
    </citation>
    <scope>NUCLEOTIDE SEQUENCE</scope>
</reference>
<sequence>MPEEMSALKNYMRVSLDLATLAILPVP</sequence>
<organism evidence="1">
    <name type="scientific">metagenome</name>
    <dbReference type="NCBI Taxonomy" id="256318"/>
    <lineage>
        <taxon>unclassified sequences</taxon>
        <taxon>metagenomes</taxon>
    </lineage>
</organism>
<dbReference type="EMBL" id="UIDG01000280">
    <property type="protein sequence ID" value="SUS06945.1"/>
    <property type="molecule type" value="Genomic_DNA"/>
</dbReference>
<proteinExistence type="predicted"/>
<dbReference type="AlphaFoldDB" id="A0A380TER2"/>
<name>A0A380TER2_9ZZZZ</name>